<reference evidence="4 5" key="1">
    <citation type="submission" date="2017-04" db="EMBL/GenBank/DDBJ databases">
        <title>Draft genome sequence of Marssonina coronaria NL1: causal agent of apple blotch.</title>
        <authorList>
            <person name="Cheng Q."/>
        </authorList>
    </citation>
    <scope>NUCLEOTIDE SEQUENCE [LARGE SCALE GENOMIC DNA]</scope>
    <source>
        <strain evidence="4 5">NL1</strain>
    </source>
</reference>
<dbReference type="STRING" id="503106.A0A218Z4Q5"/>
<evidence type="ECO:0000256" key="1">
    <source>
        <dbReference type="ARBA" id="ARBA00049983"/>
    </source>
</evidence>
<dbReference type="PANTHER" id="PTHR13347:SF1">
    <property type="entry name" value="HEAT REPEAT-CONTAINING PROTEIN 3"/>
    <property type="match status" value="1"/>
</dbReference>
<dbReference type="SUPFAM" id="SSF48371">
    <property type="entry name" value="ARM repeat"/>
    <property type="match status" value="1"/>
</dbReference>
<dbReference type="InterPro" id="IPR052616">
    <property type="entry name" value="SYO1-like"/>
</dbReference>
<dbReference type="GO" id="GO:0006606">
    <property type="term" value="P:protein import into nucleus"/>
    <property type="evidence" value="ECO:0007669"/>
    <property type="project" value="TreeGrafter"/>
</dbReference>
<dbReference type="EMBL" id="MZNU01000217">
    <property type="protein sequence ID" value="OWP02752.1"/>
    <property type="molecule type" value="Genomic_DNA"/>
</dbReference>
<dbReference type="Proteomes" id="UP000242519">
    <property type="component" value="Unassembled WGS sequence"/>
</dbReference>
<dbReference type="PANTHER" id="PTHR13347">
    <property type="entry name" value="HEAT REPEAT-CONTAINING PROTEIN 3"/>
    <property type="match status" value="1"/>
</dbReference>
<dbReference type="Gene3D" id="1.25.10.10">
    <property type="entry name" value="Leucine-rich Repeat Variant"/>
    <property type="match status" value="2"/>
</dbReference>
<proteinExistence type="inferred from homology"/>
<dbReference type="OrthoDB" id="288703at2759"/>
<dbReference type="InterPro" id="IPR011989">
    <property type="entry name" value="ARM-like"/>
</dbReference>
<comment type="caution">
    <text evidence="4">The sequence shown here is derived from an EMBL/GenBank/DDBJ whole genome shotgun (WGS) entry which is preliminary data.</text>
</comment>
<dbReference type="CDD" id="cd13394">
    <property type="entry name" value="Syo1_like"/>
    <property type="match status" value="1"/>
</dbReference>
<comment type="similarity">
    <text evidence="1">Belongs to the nuclear import and ribosome assembly adapter family.</text>
</comment>
<evidence type="ECO:0000313" key="4">
    <source>
        <dbReference type="EMBL" id="OWP02752.1"/>
    </source>
</evidence>
<dbReference type="FunCoup" id="A0A218Z4Q5">
    <property type="interactions" value="222"/>
</dbReference>
<dbReference type="InterPro" id="IPR016024">
    <property type="entry name" value="ARM-type_fold"/>
</dbReference>
<accession>A0A218Z4Q5</accession>
<evidence type="ECO:0000256" key="2">
    <source>
        <dbReference type="SAM" id="MobiDB-lite"/>
    </source>
</evidence>
<dbReference type="Pfam" id="PF25567">
    <property type="entry name" value="TPR_SYO1"/>
    <property type="match status" value="1"/>
</dbReference>
<dbReference type="InterPro" id="IPR057990">
    <property type="entry name" value="TPR_SYO1"/>
</dbReference>
<dbReference type="AlphaFoldDB" id="A0A218Z4Q5"/>
<dbReference type="InParanoid" id="A0A218Z4Q5"/>
<feature type="compositionally biased region" description="Basic residues" evidence="2">
    <location>
        <begin position="1"/>
        <end position="12"/>
    </location>
</feature>
<dbReference type="GO" id="GO:0042273">
    <property type="term" value="P:ribosomal large subunit biogenesis"/>
    <property type="evidence" value="ECO:0007669"/>
    <property type="project" value="TreeGrafter"/>
</dbReference>
<gene>
    <name evidence="4" type="ORF">B2J93_90</name>
</gene>
<dbReference type="GO" id="GO:0051082">
    <property type="term" value="F:unfolded protein binding"/>
    <property type="evidence" value="ECO:0007669"/>
    <property type="project" value="TreeGrafter"/>
</dbReference>
<feature type="region of interest" description="Disordered" evidence="2">
    <location>
        <begin position="1"/>
        <end position="23"/>
    </location>
</feature>
<name>A0A218Z4Q5_9HELO</name>
<protein>
    <recommendedName>
        <fullName evidence="3">SYO1-like TPR repeats domain-containing protein</fullName>
    </recommendedName>
</protein>
<feature type="domain" description="SYO1-like TPR repeats" evidence="3">
    <location>
        <begin position="410"/>
        <end position="652"/>
    </location>
</feature>
<sequence length="664" mass="73275">MGKSKPRNRTKNRTNPTAKPLADPELAAIREQHILPVLKDLQSSDLNTRSAAARAITNIIEDQKSRKLLLRERIVRILFEQTLTDSNLETRTDGWGILRNLSLEEEADFCVHLYRQDILTAIQGVVKTIVQTIESQEYPFAKLPPTQQKLLWNLTSSIISLLTSLCESQDEIAEAISNLATITNFLFGLLAFAGTPSQIENEVLSCLMALTEDNKLFDQQIVDKGDWLKGLIRIKDAGSINSVAACGVLHNVFVTMQWFDHNTPIEGVSDSMLIPTLVHYMEHAQPQSNGTNGYAKSSIPDQVLQLALEITASIATSLQEALEHGSRNEKEFTGFDESVNGDIDEMNLEKDAEAKNEGLGDEMNQDEIDAEMHEVLGDGSDDEDASPSTEVTLDQLVRVAAPKLLSLAHPMKDSSSLIQEHALSALNNVAWTISSIDFSTGHLNSLQKFWASLSQKIWNDIISPVLASNTADIELASSITSLAWAVSRSVKGAVVIKPEEPRKFMALYQASKGLNGAKDGEPKVEDESDAFQGLGVKCIGVLGSIALEPAPVELNREIGIFLLTVLSALPDVPAADTVEALNQIFDIYSDRGYSFDEPVYWGDNFSKHLEDIQPKARKLAKSIDKRKFGELRSRADEAVLNLGRFLTYKRKERANKDIDDACCD</sequence>
<organism evidence="4 5">
    <name type="scientific">Diplocarpon coronariae</name>
    <dbReference type="NCBI Taxonomy" id="2795749"/>
    <lineage>
        <taxon>Eukaryota</taxon>
        <taxon>Fungi</taxon>
        <taxon>Dikarya</taxon>
        <taxon>Ascomycota</taxon>
        <taxon>Pezizomycotina</taxon>
        <taxon>Leotiomycetes</taxon>
        <taxon>Helotiales</taxon>
        <taxon>Drepanopezizaceae</taxon>
        <taxon>Diplocarpon</taxon>
    </lineage>
</organism>
<evidence type="ECO:0000313" key="5">
    <source>
        <dbReference type="Proteomes" id="UP000242519"/>
    </source>
</evidence>
<evidence type="ECO:0000259" key="3">
    <source>
        <dbReference type="Pfam" id="PF25567"/>
    </source>
</evidence>
<keyword evidence="5" id="KW-1185">Reference proteome</keyword>